<evidence type="ECO:0000313" key="3">
    <source>
        <dbReference type="EMBL" id="GAA3387130.1"/>
    </source>
</evidence>
<dbReference type="Pfam" id="PF09250">
    <property type="entry name" value="Prim-Pol"/>
    <property type="match status" value="1"/>
</dbReference>
<evidence type="ECO:0000313" key="4">
    <source>
        <dbReference type="Proteomes" id="UP001501676"/>
    </source>
</evidence>
<evidence type="ECO:0000256" key="1">
    <source>
        <dbReference type="SAM" id="MobiDB-lite"/>
    </source>
</evidence>
<proteinExistence type="predicted"/>
<sequence>MSARLERAVLTAAAHEYLRAGWPVAPGAWWSPQLQRYRCGRPRCRTSSPHAVDPGIGPAGDRCRATVAECVVKTPTEVDRWWTGHPYALLMPTSTGPGVVDGAEDVVTVIDERLRADGYLAPISSSKVGQAQLFCQQLRPGQELWLTAAGAGVLLHGEDSWVTLPPSTVRTGQVRWLRSPQECGWRLPPAAVVCDALRVALSFRARPVNTFPPPRLPEIKRPQQAPVEKSSVITGRPG</sequence>
<organism evidence="3 4">
    <name type="scientific">Cryptosporangium minutisporangium</name>
    <dbReference type="NCBI Taxonomy" id="113569"/>
    <lineage>
        <taxon>Bacteria</taxon>
        <taxon>Bacillati</taxon>
        <taxon>Actinomycetota</taxon>
        <taxon>Actinomycetes</taxon>
        <taxon>Cryptosporangiales</taxon>
        <taxon>Cryptosporangiaceae</taxon>
        <taxon>Cryptosporangium</taxon>
    </lineage>
</organism>
<keyword evidence="4" id="KW-1185">Reference proteome</keyword>
<comment type="caution">
    <text evidence="3">The sequence shown here is derived from an EMBL/GenBank/DDBJ whole genome shotgun (WGS) entry which is preliminary data.</text>
</comment>
<evidence type="ECO:0000259" key="2">
    <source>
        <dbReference type="Pfam" id="PF09250"/>
    </source>
</evidence>
<reference evidence="4" key="1">
    <citation type="journal article" date="2019" name="Int. J. Syst. Evol. Microbiol.">
        <title>The Global Catalogue of Microorganisms (GCM) 10K type strain sequencing project: providing services to taxonomists for standard genome sequencing and annotation.</title>
        <authorList>
            <consortium name="The Broad Institute Genomics Platform"/>
            <consortium name="The Broad Institute Genome Sequencing Center for Infectious Disease"/>
            <person name="Wu L."/>
            <person name="Ma J."/>
        </authorList>
    </citation>
    <scope>NUCLEOTIDE SEQUENCE [LARGE SCALE GENOMIC DNA]</scope>
    <source>
        <strain evidence="4">JCM 9458</strain>
    </source>
</reference>
<feature type="domain" description="DNA primase/polymerase bifunctional N-terminal" evidence="2">
    <location>
        <begin position="14"/>
        <end position="182"/>
    </location>
</feature>
<accession>A0ABP6SXH7</accession>
<dbReference type="InterPro" id="IPR015330">
    <property type="entry name" value="DNA_primase/pol_bifunc_N"/>
</dbReference>
<protein>
    <recommendedName>
        <fullName evidence="2">DNA primase/polymerase bifunctional N-terminal domain-containing protein</fullName>
    </recommendedName>
</protein>
<dbReference type="RefSeq" id="WP_345728530.1">
    <property type="nucleotide sequence ID" value="NZ_BAAAYN010000017.1"/>
</dbReference>
<feature type="region of interest" description="Disordered" evidence="1">
    <location>
        <begin position="212"/>
        <end position="238"/>
    </location>
</feature>
<dbReference type="EMBL" id="BAAAYN010000017">
    <property type="protein sequence ID" value="GAA3387130.1"/>
    <property type="molecule type" value="Genomic_DNA"/>
</dbReference>
<gene>
    <name evidence="3" type="ORF">GCM10020369_28510</name>
</gene>
<name>A0ABP6SXH7_9ACTN</name>
<dbReference type="Proteomes" id="UP001501676">
    <property type="component" value="Unassembled WGS sequence"/>
</dbReference>